<evidence type="ECO:0000256" key="8">
    <source>
        <dbReference type="SAM" id="Phobius"/>
    </source>
</evidence>
<keyword evidence="5 8" id="KW-1133">Transmembrane helix</keyword>
<organism evidence="9 10">
    <name type="scientific">Streptomyces uncialis</name>
    <dbReference type="NCBI Taxonomy" id="1048205"/>
    <lineage>
        <taxon>Bacteria</taxon>
        <taxon>Bacillati</taxon>
        <taxon>Actinomycetota</taxon>
        <taxon>Actinomycetes</taxon>
        <taxon>Kitasatosporales</taxon>
        <taxon>Streptomycetaceae</taxon>
        <taxon>Streptomyces</taxon>
    </lineage>
</organism>
<feature type="transmembrane region" description="Helical" evidence="8">
    <location>
        <begin position="469"/>
        <end position="489"/>
    </location>
</feature>
<dbReference type="Gene3D" id="1.20.1730.10">
    <property type="entry name" value="Sodium/glucose cotransporter"/>
    <property type="match status" value="1"/>
</dbReference>
<dbReference type="InterPro" id="IPR038377">
    <property type="entry name" value="Na/Glc_symporter_sf"/>
</dbReference>
<dbReference type="InterPro" id="IPR050277">
    <property type="entry name" value="Sodium:Solute_Symporter"/>
</dbReference>
<dbReference type="RefSeq" id="WP_073792543.1">
    <property type="nucleotide sequence ID" value="NZ_CP108638.1"/>
</dbReference>
<keyword evidence="6 8" id="KW-0472">Membrane</keyword>
<evidence type="ECO:0000256" key="5">
    <source>
        <dbReference type="ARBA" id="ARBA00022989"/>
    </source>
</evidence>
<feature type="transmembrane region" description="Helical" evidence="8">
    <location>
        <begin position="245"/>
        <end position="270"/>
    </location>
</feature>
<dbReference type="PANTHER" id="PTHR48086:SF8">
    <property type="entry name" value="MONOCARBOXYLIC ACID PERMEASE"/>
    <property type="match status" value="1"/>
</dbReference>
<comment type="caution">
    <text evidence="9">The sequence shown here is derived from an EMBL/GenBank/DDBJ whole genome shotgun (WGS) entry which is preliminary data.</text>
</comment>
<evidence type="ECO:0000256" key="6">
    <source>
        <dbReference type="ARBA" id="ARBA00023136"/>
    </source>
</evidence>
<evidence type="ECO:0000256" key="1">
    <source>
        <dbReference type="ARBA" id="ARBA00004141"/>
    </source>
</evidence>
<dbReference type="GO" id="GO:0005886">
    <property type="term" value="C:plasma membrane"/>
    <property type="evidence" value="ECO:0007669"/>
    <property type="project" value="TreeGrafter"/>
</dbReference>
<dbReference type="GeneID" id="96789934"/>
<name>A0A1Q4V307_9ACTN</name>
<dbReference type="AlphaFoldDB" id="A0A1Q4V307"/>
<feature type="transmembrane region" description="Helical" evidence="8">
    <location>
        <begin position="77"/>
        <end position="97"/>
    </location>
</feature>
<dbReference type="Proteomes" id="UP000186455">
    <property type="component" value="Unassembled WGS sequence"/>
</dbReference>
<keyword evidence="4 8" id="KW-0812">Transmembrane</keyword>
<proteinExistence type="inferred from homology"/>
<feature type="transmembrane region" description="Helical" evidence="8">
    <location>
        <begin position="45"/>
        <end position="65"/>
    </location>
</feature>
<evidence type="ECO:0000256" key="4">
    <source>
        <dbReference type="ARBA" id="ARBA00022692"/>
    </source>
</evidence>
<dbReference type="PANTHER" id="PTHR48086">
    <property type="entry name" value="SODIUM/PROLINE SYMPORTER-RELATED"/>
    <property type="match status" value="1"/>
</dbReference>
<feature type="transmembrane region" description="Helical" evidence="8">
    <location>
        <begin position="191"/>
        <end position="210"/>
    </location>
</feature>
<comment type="subcellular location">
    <subcellularLocation>
        <location evidence="1">Membrane</location>
        <topology evidence="1">Multi-pass membrane protein</topology>
    </subcellularLocation>
</comment>
<dbReference type="Pfam" id="PF00474">
    <property type="entry name" value="SSF"/>
    <property type="match status" value="1"/>
</dbReference>
<dbReference type="STRING" id="1048205.AB852_25145"/>
<feature type="transmembrane region" description="Helical" evidence="8">
    <location>
        <begin position="125"/>
        <end position="146"/>
    </location>
</feature>
<evidence type="ECO:0000256" key="3">
    <source>
        <dbReference type="ARBA" id="ARBA00022448"/>
    </source>
</evidence>
<feature type="transmembrane region" description="Helical" evidence="8">
    <location>
        <begin position="402"/>
        <end position="425"/>
    </location>
</feature>
<comment type="similarity">
    <text evidence="2 7">Belongs to the sodium:solute symporter (SSF) (TC 2.A.21) family.</text>
</comment>
<protein>
    <submittedName>
        <fullName evidence="9">Sodium:solute symporter</fullName>
    </submittedName>
</protein>
<keyword evidence="3" id="KW-0813">Transport</keyword>
<gene>
    <name evidence="9" type="ORF">AB852_25145</name>
</gene>
<dbReference type="GO" id="GO:0022857">
    <property type="term" value="F:transmembrane transporter activity"/>
    <property type="evidence" value="ECO:0007669"/>
    <property type="project" value="InterPro"/>
</dbReference>
<evidence type="ECO:0000256" key="2">
    <source>
        <dbReference type="ARBA" id="ARBA00006434"/>
    </source>
</evidence>
<dbReference type="CDD" id="cd10322">
    <property type="entry name" value="SLC5sbd"/>
    <property type="match status" value="1"/>
</dbReference>
<feature type="transmembrane region" description="Helical" evidence="8">
    <location>
        <begin position="432"/>
        <end position="449"/>
    </location>
</feature>
<keyword evidence="10" id="KW-1185">Reference proteome</keyword>
<feature type="transmembrane region" description="Helical" evidence="8">
    <location>
        <begin position="6"/>
        <end position="24"/>
    </location>
</feature>
<reference evidence="9 10" key="1">
    <citation type="submission" date="2015-06" db="EMBL/GenBank/DDBJ databases">
        <title>Cloning and characterization of the uncialamcin biosynthetic gene cluster.</title>
        <authorList>
            <person name="Yan X."/>
            <person name="Huang T."/>
            <person name="Ge H."/>
            <person name="Shen B."/>
        </authorList>
    </citation>
    <scope>NUCLEOTIDE SEQUENCE [LARGE SCALE GENOMIC DNA]</scope>
    <source>
        <strain evidence="9 10">DCA2648</strain>
    </source>
</reference>
<evidence type="ECO:0000313" key="9">
    <source>
        <dbReference type="EMBL" id="OKH92218.1"/>
    </source>
</evidence>
<feature type="transmembrane region" description="Helical" evidence="8">
    <location>
        <begin position="328"/>
        <end position="357"/>
    </location>
</feature>
<evidence type="ECO:0000256" key="7">
    <source>
        <dbReference type="RuleBase" id="RU362091"/>
    </source>
</evidence>
<dbReference type="PROSITE" id="PS50283">
    <property type="entry name" value="NA_SOLUT_SYMP_3"/>
    <property type="match status" value="1"/>
</dbReference>
<dbReference type="InterPro" id="IPR001734">
    <property type="entry name" value="Na/solute_symporter"/>
</dbReference>
<dbReference type="EMBL" id="LFBV01000007">
    <property type="protein sequence ID" value="OKH92218.1"/>
    <property type="molecule type" value="Genomic_DNA"/>
</dbReference>
<evidence type="ECO:0000313" key="10">
    <source>
        <dbReference type="Proteomes" id="UP000186455"/>
    </source>
</evidence>
<feature type="transmembrane region" description="Helical" evidence="8">
    <location>
        <begin position="166"/>
        <end position="184"/>
    </location>
</feature>
<feature type="transmembrane region" description="Helical" evidence="8">
    <location>
        <begin position="377"/>
        <end position="396"/>
    </location>
</feature>
<feature type="transmembrane region" description="Helical" evidence="8">
    <location>
        <begin position="282"/>
        <end position="303"/>
    </location>
</feature>
<sequence length="523" mass="54077">MNEGGTLVAFLAVIAATSLLAVAARRFHPTGRLPSLEGWALADRGLGTGWSWLLIGGTFFTAYTFTAVPGLAYGNGAPAFFAIPYTIIACPLAFVLLPRLWSVCARNGYITAADFVRGRYGSPPLALVVALTGILATMPYLALQVLGIRAILAAGGIDADALGADLAMIALFAGLAVATYRYGLRAPTVIAAFKGVAVFGSVIVAVWLVLDDLGGPGAVFERAARHMTEGGAGDAALLLTPHQQAAYATLALGSAFAVLMYPHMLTAAFAAKSPDTLRRVTIGLPAWIAVLALFGLLGIAAVAERIRVTAGGAEVAVPLLVDQLMPPAVAGLVFGAITVGALVPAAVMSVAAATSFVRNVYVEYVHPTATPKRQVRIARNVSLVAKVGAVGFVYGLRDQAAINLQLLGGVWILQIFPAVAIGLYTRRLHPRALFTGWAVGMTAGTVMVVQEGFSPVVPLGPTGHVIEVYAGLAALLVNLTVAVALTPVLHRFGVPRGTDTTALPPGLVFRRRPGTGASSTCDG</sequence>
<accession>A0A1Q4V307</accession>